<comment type="caution">
    <text evidence="1">The sequence shown here is derived from an EMBL/GenBank/DDBJ whole genome shotgun (WGS) entry which is preliminary data.</text>
</comment>
<dbReference type="EMBL" id="BSVB01000001">
    <property type="protein sequence ID" value="GMA94407.1"/>
    <property type="molecule type" value="Genomic_DNA"/>
</dbReference>
<evidence type="ECO:0000313" key="2">
    <source>
        <dbReference type="Proteomes" id="UP001157034"/>
    </source>
</evidence>
<dbReference type="InterPro" id="IPR043857">
    <property type="entry name" value="DUF5819"/>
</dbReference>
<proteinExistence type="predicted"/>
<accession>A0ABQ6K1D3</accession>
<dbReference type="Proteomes" id="UP001157034">
    <property type="component" value="Unassembled WGS sequence"/>
</dbReference>
<evidence type="ECO:0000313" key="1">
    <source>
        <dbReference type="EMBL" id="GMA94407.1"/>
    </source>
</evidence>
<reference evidence="2" key="1">
    <citation type="journal article" date="2019" name="Int. J. Syst. Evol. Microbiol.">
        <title>The Global Catalogue of Microorganisms (GCM) 10K type strain sequencing project: providing services to taxonomists for standard genome sequencing and annotation.</title>
        <authorList>
            <consortium name="The Broad Institute Genomics Platform"/>
            <consortium name="The Broad Institute Genome Sequencing Center for Infectious Disease"/>
            <person name="Wu L."/>
            <person name="Ma J."/>
        </authorList>
    </citation>
    <scope>NUCLEOTIDE SEQUENCE [LARGE SCALE GENOMIC DNA]</scope>
    <source>
        <strain evidence="2">NBRC 108894</strain>
    </source>
</reference>
<gene>
    <name evidence="1" type="ORF">GCM10025881_12310</name>
</gene>
<organism evidence="1 2">
    <name type="scientific">Pseudolysinimonas kribbensis</name>
    <dbReference type="NCBI Taxonomy" id="433641"/>
    <lineage>
        <taxon>Bacteria</taxon>
        <taxon>Bacillati</taxon>
        <taxon>Actinomycetota</taxon>
        <taxon>Actinomycetes</taxon>
        <taxon>Micrococcales</taxon>
        <taxon>Microbacteriaceae</taxon>
        <taxon>Pseudolysinimonas</taxon>
    </lineage>
</organism>
<sequence length="256" mass="28725">MTHTRGARFAAGAAVVLVGVYVATSLSFSDPGADPFKRVTTGLRSTASPYFTQSWNVFAPNILKTNIELEIAAQWRDGSGRLVKSGWFSATKLELADVAGQPSPSRAVKQSWNLIRAYNTRFLALDRDQQEVVLNTFIRRVGDDQYTERTDPQLTAQLNSLGHNPAAVRSLLQYDDVMVQYSTLLATAYFGRKAERVRWRIVYHRPNDFAHRASSARQFPAETRAFGWREADQKLDADSLAAFRDFVARSGGRHEH</sequence>
<dbReference type="RefSeq" id="WP_284253343.1">
    <property type="nucleotide sequence ID" value="NZ_BAAAQO010000002.1"/>
</dbReference>
<name>A0ABQ6K1D3_9MICO</name>
<protein>
    <submittedName>
        <fullName evidence="1">Uncharacterized protein</fullName>
    </submittedName>
</protein>
<dbReference type="Pfam" id="PF19136">
    <property type="entry name" value="DUF5819"/>
    <property type="match status" value="1"/>
</dbReference>
<keyword evidence="2" id="KW-1185">Reference proteome</keyword>